<evidence type="ECO:0000313" key="3">
    <source>
        <dbReference type="EMBL" id="KAK3174313.1"/>
    </source>
</evidence>
<accession>A0AAD9ZDE7</accession>
<keyword evidence="2" id="KW-1133">Transmembrane helix</keyword>
<feature type="compositionally biased region" description="Low complexity" evidence="1">
    <location>
        <begin position="35"/>
        <end position="49"/>
    </location>
</feature>
<evidence type="ECO:0000313" key="4">
    <source>
        <dbReference type="Proteomes" id="UP001276659"/>
    </source>
</evidence>
<keyword evidence="2" id="KW-0812">Transmembrane</keyword>
<name>A0AAD9ZDE7_9LECA</name>
<keyword evidence="4" id="KW-1185">Reference proteome</keyword>
<dbReference type="Proteomes" id="UP001276659">
    <property type="component" value="Unassembled WGS sequence"/>
</dbReference>
<evidence type="ECO:0000256" key="1">
    <source>
        <dbReference type="SAM" id="MobiDB-lite"/>
    </source>
</evidence>
<feature type="region of interest" description="Disordered" evidence="1">
    <location>
        <begin position="20"/>
        <end position="49"/>
    </location>
</feature>
<protein>
    <submittedName>
        <fullName evidence="3">Uncharacterized protein</fullName>
    </submittedName>
</protein>
<proteinExistence type="predicted"/>
<reference evidence="3" key="1">
    <citation type="submission" date="2022-11" db="EMBL/GenBank/DDBJ databases">
        <title>Chromosomal genome sequence assembly and mating type (MAT) locus characterization of the leprose asexual lichenized fungus Lepraria neglecta (Nyl.) Erichsen.</title>
        <authorList>
            <person name="Allen J.L."/>
            <person name="Pfeffer B."/>
        </authorList>
    </citation>
    <scope>NUCLEOTIDE SEQUENCE</scope>
    <source>
        <strain evidence="3">Allen 5258</strain>
    </source>
</reference>
<keyword evidence="2" id="KW-0472">Membrane</keyword>
<dbReference type="EMBL" id="JASNWA010000006">
    <property type="protein sequence ID" value="KAK3174313.1"/>
    <property type="molecule type" value="Genomic_DNA"/>
</dbReference>
<feature type="transmembrane region" description="Helical" evidence="2">
    <location>
        <begin position="283"/>
        <end position="301"/>
    </location>
</feature>
<comment type="caution">
    <text evidence="3">The sequence shown here is derived from an EMBL/GenBank/DDBJ whole genome shotgun (WGS) entry which is preliminary data.</text>
</comment>
<evidence type="ECO:0000256" key="2">
    <source>
        <dbReference type="SAM" id="Phobius"/>
    </source>
</evidence>
<sequence>MQHTSRALLPPVFSSATSAANELSSPLPAPNLAGQSQPPAVTPAPTTATSPNNVSPIFVQSFAAGSNTFVASQVSASQHAIGSQIISLGVAITAYGISISLPASGSSVIIGTSTVVFNLTPVPASGATAVPSPTNSGLVVQGQTLTPGGLVSINNTPVSLPTSGSALIVGSSTIPLGSVETTSVGSQALLLSEGVSSDLVVNGQTIVPGSAIVVSGVTISVPTGATDIVVDDSTTAGLGGAILSGLGFNPSTETTAAPTVAGNGNGNGSVVAFTGNASGIGNWFTWWIGVMAMVGGLFFTFGM</sequence>
<gene>
    <name evidence="3" type="ORF">OEA41_001557</name>
</gene>
<organism evidence="3 4">
    <name type="scientific">Lepraria neglecta</name>
    <dbReference type="NCBI Taxonomy" id="209136"/>
    <lineage>
        <taxon>Eukaryota</taxon>
        <taxon>Fungi</taxon>
        <taxon>Dikarya</taxon>
        <taxon>Ascomycota</taxon>
        <taxon>Pezizomycotina</taxon>
        <taxon>Lecanoromycetes</taxon>
        <taxon>OSLEUM clade</taxon>
        <taxon>Lecanoromycetidae</taxon>
        <taxon>Lecanorales</taxon>
        <taxon>Lecanorineae</taxon>
        <taxon>Stereocaulaceae</taxon>
        <taxon>Lepraria</taxon>
    </lineage>
</organism>
<dbReference type="AlphaFoldDB" id="A0AAD9ZDE7"/>